<evidence type="ECO:0000259" key="2">
    <source>
        <dbReference type="Pfam" id="PF20183"/>
    </source>
</evidence>
<dbReference type="SUPFAM" id="SSF81383">
    <property type="entry name" value="F-box domain"/>
    <property type="match status" value="1"/>
</dbReference>
<comment type="caution">
    <text evidence="3">The sequence shown here is derived from an EMBL/GenBank/DDBJ whole genome shotgun (WGS) entry which is preliminary data.</text>
</comment>
<feature type="domain" description="F-box" evidence="1">
    <location>
        <begin position="4"/>
        <end position="36"/>
    </location>
</feature>
<gene>
    <name evidence="3" type="ORF">N7505_005437</name>
</gene>
<feature type="domain" description="DUF6546" evidence="2">
    <location>
        <begin position="344"/>
        <end position="431"/>
    </location>
</feature>
<keyword evidence="4" id="KW-1185">Reference proteome</keyword>
<evidence type="ECO:0000313" key="3">
    <source>
        <dbReference type="EMBL" id="KAJ5269679.1"/>
    </source>
</evidence>
<dbReference type="InterPro" id="IPR046676">
    <property type="entry name" value="DUF6546"/>
</dbReference>
<sequence>MAGSLPLEILQEIFSYQPGHLASCACVCRQWQVAAERFTFADLHISSADLEDFQQIFPISNSAGRCFHLRSLHFKIIIPKYSIAARAKYEDQDDRDSNNNAFTQAITSLFEILSSWPEYDRYMSLQIYARSPSDWQAEPDWNRRRARLRRGCLFPGKDLLQRRYQDSYLQLMRKIVLPGVKCITSLDVMGCEKFRNIAPGAVYAMVVRLPRLQTVTATLRDKARDGTGMGDSLDDFPRVAARWPSSLRHLRLRYEPTQRYGESYSPHSIPGPNSRSLALHQMTQRLESVDLTETTIGPDLFWPVDANNITPFWPNLVKLTITYSNNFHPRDDSLDPTDDSLDPTDELLRTALKSKELDELSIAAGCAAQNMPRLQSMEMDIMLPGIPIAQYYFIYIATPGKVRWETTSQFYVSKKAQQTWNVAASRHGSSLPSVEVCARFTCSSDSSFIEVTRLTIELYDDSLVSKNLDELSLAAGRATQYMHRLNSMNIVIGVLSVLTSHDYFSYDANLGTASWATTSEFYVSKATEEAWNGAGKHCGDEPAPCPSISGSTYI</sequence>
<dbReference type="Gene3D" id="1.20.1280.50">
    <property type="match status" value="1"/>
</dbReference>
<evidence type="ECO:0008006" key="5">
    <source>
        <dbReference type="Google" id="ProtNLM"/>
    </source>
</evidence>
<proteinExistence type="predicted"/>
<dbReference type="Pfam" id="PF12937">
    <property type="entry name" value="F-box-like"/>
    <property type="match status" value="1"/>
</dbReference>
<reference evidence="3 4" key="1">
    <citation type="journal article" date="2023" name="IMA Fungus">
        <title>Comparative genomic study of the Penicillium genus elucidates a diverse pangenome and 15 lateral gene transfer events.</title>
        <authorList>
            <person name="Petersen C."/>
            <person name="Sorensen T."/>
            <person name="Nielsen M.R."/>
            <person name="Sondergaard T.E."/>
            <person name="Sorensen J.L."/>
            <person name="Fitzpatrick D.A."/>
            <person name="Frisvad J.C."/>
            <person name="Nielsen K.L."/>
        </authorList>
    </citation>
    <scope>NUCLEOTIDE SEQUENCE [LARGE SCALE GENOMIC DNA]</scope>
    <source>
        <strain evidence="3 4">IBT 3361</strain>
    </source>
</reference>
<evidence type="ECO:0000259" key="1">
    <source>
        <dbReference type="Pfam" id="PF12937"/>
    </source>
</evidence>
<protein>
    <recommendedName>
        <fullName evidence="5">F-box domain-containing protein</fullName>
    </recommendedName>
</protein>
<accession>A0ABQ8WI25</accession>
<dbReference type="Proteomes" id="UP001220256">
    <property type="component" value="Unassembled WGS sequence"/>
</dbReference>
<dbReference type="EMBL" id="JAPVEB010000003">
    <property type="protein sequence ID" value="KAJ5269679.1"/>
    <property type="molecule type" value="Genomic_DNA"/>
</dbReference>
<evidence type="ECO:0000313" key="4">
    <source>
        <dbReference type="Proteomes" id="UP001220256"/>
    </source>
</evidence>
<name>A0ABQ8WI25_PENCH</name>
<dbReference type="InterPro" id="IPR036047">
    <property type="entry name" value="F-box-like_dom_sf"/>
</dbReference>
<dbReference type="InterPro" id="IPR001810">
    <property type="entry name" value="F-box_dom"/>
</dbReference>
<dbReference type="Pfam" id="PF20183">
    <property type="entry name" value="DUF6546"/>
    <property type="match status" value="1"/>
</dbReference>
<organism evidence="3 4">
    <name type="scientific">Penicillium chrysogenum</name>
    <name type="common">Penicillium notatum</name>
    <dbReference type="NCBI Taxonomy" id="5076"/>
    <lineage>
        <taxon>Eukaryota</taxon>
        <taxon>Fungi</taxon>
        <taxon>Dikarya</taxon>
        <taxon>Ascomycota</taxon>
        <taxon>Pezizomycotina</taxon>
        <taxon>Eurotiomycetes</taxon>
        <taxon>Eurotiomycetidae</taxon>
        <taxon>Eurotiales</taxon>
        <taxon>Aspergillaceae</taxon>
        <taxon>Penicillium</taxon>
        <taxon>Penicillium chrysogenum species complex</taxon>
    </lineage>
</organism>